<evidence type="ECO:0000313" key="2">
    <source>
        <dbReference type="EMBL" id="CAH8388045.1"/>
    </source>
</evidence>
<name>A0ABC8LX91_ERUVS</name>
<proteinExistence type="predicted"/>
<organism evidence="2 3">
    <name type="scientific">Eruca vesicaria subsp. sativa</name>
    <name type="common">Garden rocket</name>
    <name type="synonym">Eruca sativa</name>
    <dbReference type="NCBI Taxonomy" id="29727"/>
    <lineage>
        <taxon>Eukaryota</taxon>
        <taxon>Viridiplantae</taxon>
        <taxon>Streptophyta</taxon>
        <taxon>Embryophyta</taxon>
        <taxon>Tracheophyta</taxon>
        <taxon>Spermatophyta</taxon>
        <taxon>Magnoliopsida</taxon>
        <taxon>eudicotyledons</taxon>
        <taxon>Gunneridae</taxon>
        <taxon>Pentapetalae</taxon>
        <taxon>rosids</taxon>
        <taxon>malvids</taxon>
        <taxon>Brassicales</taxon>
        <taxon>Brassicaceae</taxon>
        <taxon>Brassiceae</taxon>
        <taxon>Eruca</taxon>
    </lineage>
</organism>
<evidence type="ECO:0000256" key="1">
    <source>
        <dbReference type="SAM" id="MobiDB-lite"/>
    </source>
</evidence>
<dbReference type="AlphaFoldDB" id="A0ABC8LX91"/>
<feature type="compositionally biased region" description="Acidic residues" evidence="1">
    <location>
        <begin position="37"/>
        <end position="52"/>
    </location>
</feature>
<protein>
    <submittedName>
        <fullName evidence="2">Uncharacterized protein</fullName>
    </submittedName>
</protein>
<reference evidence="2 3" key="1">
    <citation type="submission" date="2022-03" db="EMBL/GenBank/DDBJ databases">
        <authorList>
            <person name="Macdonald S."/>
            <person name="Ahmed S."/>
            <person name="Newling K."/>
        </authorList>
    </citation>
    <scope>NUCLEOTIDE SEQUENCE [LARGE SCALE GENOMIC DNA]</scope>
</reference>
<comment type="caution">
    <text evidence="2">The sequence shown here is derived from an EMBL/GenBank/DDBJ whole genome shotgun (WGS) entry which is preliminary data.</text>
</comment>
<feature type="compositionally biased region" description="Basic and acidic residues" evidence="1">
    <location>
        <begin position="71"/>
        <end position="100"/>
    </location>
</feature>
<gene>
    <name evidence="2" type="ORF">ERUC_LOCUS40528</name>
</gene>
<dbReference type="Proteomes" id="UP001642260">
    <property type="component" value="Unassembled WGS sequence"/>
</dbReference>
<accession>A0ABC8LX91</accession>
<feature type="region of interest" description="Disordered" evidence="1">
    <location>
        <begin position="1"/>
        <end position="100"/>
    </location>
</feature>
<evidence type="ECO:0000313" key="3">
    <source>
        <dbReference type="Proteomes" id="UP001642260"/>
    </source>
</evidence>
<dbReference type="EMBL" id="CAKOAT010777376">
    <property type="protein sequence ID" value="CAH8388045.1"/>
    <property type="molecule type" value="Genomic_DNA"/>
</dbReference>
<sequence>MEAHKDFGTTLMAPKPRSAAGSSSTLEANLKDKADQSDDQAIEDHQMDEEMQDSSNGNNLMLLEENDPLGDEPKDSDNQEHENREGSETFHENVHDSSIL</sequence>
<keyword evidence="3" id="KW-1185">Reference proteome</keyword>